<keyword evidence="5" id="KW-0134">Cell wall</keyword>
<dbReference type="PANTHER" id="PTHR31321">
    <property type="entry name" value="ACYL-COA THIOESTER HYDROLASE YBHC-RELATED"/>
    <property type="match status" value="1"/>
</dbReference>
<evidence type="ECO:0000256" key="2">
    <source>
        <dbReference type="ARBA" id="ARBA00005184"/>
    </source>
</evidence>
<comment type="pathway">
    <text evidence="2">Glycan metabolism; pectin degradation; 2-dehydro-3-deoxy-D-gluconate from pectin: step 1/5.</text>
</comment>
<dbReference type="EMBL" id="JAEACU010000002">
    <property type="protein sequence ID" value="KAH7542950.1"/>
    <property type="molecule type" value="Genomic_DNA"/>
</dbReference>
<dbReference type="PANTHER" id="PTHR31321:SF85">
    <property type="entry name" value="PECTINESTERASE CATALYTIC DOMAIN-CONTAINING PROTEIN"/>
    <property type="match status" value="1"/>
</dbReference>
<evidence type="ECO:0000256" key="5">
    <source>
        <dbReference type="ARBA" id="ARBA00022512"/>
    </source>
</evidence>
<evidence type="ECO:0000256" key="7">
    <source>
        <dbReference type="ARBA" id="ARBA00023085"/>
    </source>
</evidence>
<dbReference type="GO" id="GO:0045490">
    <property type="term" value="P:pectin catabolic process"/>
    <property type="evidence" value="ECO:0007669"/>
    <property type="project" value="TreeGrafter"/>
</dbReference>
<evidence type="ECO:0000256" key="4">
    <source>
        <dbReference type="ARBA" id="ARBA00013229"/>
    </source>
</evidence>
<sequence>MALGRIHSSAHPREEMMKRNYFCLSLKKTLIVALTLLWVAAWGSLKYDVEGVVPAGTIIVDKSGHGNFSTLQQAIDSIPHNNNNWIRIHVNAGIYNEKVLIPQDKQFIFVEGEGRDTTVVEWGEAGDVVKSTTFTILADNFMARGITFKNTYDEVIARDQGRTITWAPAALVAADKVSFHGCGFVSLQDTLTDARGRHYFDSCYIEGAIDFIWSNGQSFFKACSINVTTARLPGGETGFITAQGRESASETSGFVFHSSSVIGTGPALLGRAYRNYSTVVFYKTNFDNIIAPEGWDAWFNTGHEELLTYSEEECYGAGADISNRVKWEKKLKGQDLNKFIDVNSFINQDGCVDPISTITVDKSGHGNFTTVQEAIDSVPHNNSNWIRIHIKAGTYTEKVSVPSDKQFILIEGENRAKTIIESGDAGDVIESTTFTIAADNFAAWNITFVNTYNRPISRFEGLPVKWAPAVLIYGDKVSFHGCAFISLQDTLFDNQNRHYFDTCYVEGAIDFIWGGGKSYYKRCAINVTMGRLPMGYTGSITAQGRDSPRENSGFVFHTSSVVGAGPAFLGRAYRNYSTVVFYKTNMANVIAPSGWDAWLQHGHEERITFSEEGCFGAGSDMSKRVKWEKKLTGQELFKFIDVKSFINQDGCMAISDWSRCHTPGKYVLAKETRTPKVRVIRA</sequence>
<evidence type="ECO:0000313" key="13">
    <source>
        <dbReference type="Proteomes" id="UP000813462"/>
    </source>
</evidence>
<keyword evidence="8" id="KW-0325">Glycoprotein</keyword>
<evidence type="ECO:0000256" key="6">
    <source>
        <dbReference type="ARBA" id="ARBA00022801"/>
    </source>
</evidence>
<dbReference type="Gene3D" id="2.160.20.10">
    <property type="entry name" value="Single-stranded right-handed beta-helix, Pectin lyase-like"/>
    <property type="match status" value="2"/>
</dbReference>
<evidence type="ECO:0000256" key="1">
    <source>
        <dbReference type="ARBA" id="ARBA00004191"/>
    </source>
</evidence>
<evidence type="ECO:0000256" key="9">
    <source>
        <dbReference type="ARBA" id="ARBA00047928"/>
    </source>
</evidence>
<evidence type="ECO:0000256" key="3">
    <source>
        <dbReference type="ARBA" id="ARBA00008891"/>
    </source>
</evidence>
<comment type="function">
    <text evidence="10">Acts in the modification of cell walls via demethylesterification of cell wall pectin.</text>
</comment>
<accession>A0A978VVV5</accession>
<comment type="subcellular location">
    <subcellularLocation>
        <location evidence="1">Secreted</location>
        <location evidence="1">Cell wall</location>
    </subcellularLocation>
</comment>
<dbReference type="SUPFAM" id="SSF51126">
    <property type="entry name" value="Pectin lyase-like"/>
    <property type="match status" value="2"/>
</dbReference>
<keyword evidence="6" id="KW-0378">Hydrolase</keyword>
<dbReference type="GO" id="GO:0042545">
    <property type="term" value="P:cell wall modification"/>
    <property type="evidence" value="ECO:0007669"/>
    <property type="project" value="InterPro"/>
</dbReference>
<gene>
    <name evidence="12" type="ORF">FEM48_Zijuj02G0129800</name>
</gene>
<feature type="domain" description="Pectinesterase catalytic" evidence="11">
    <location>
        <begin position="58"/>
        <end position="347"/>
    </location>
</feature>
<dbReference type="FunFam" id="2.160.20.10:FF:000013">
    <property type="entry name" value="Pectinesterase"/>
    <property type="match status" value="2"/>
</dbReference>
<feature type="domain" description="Pectinesterase catalytic" evidence="11">
    <location>
        <begin position="358"/>
        <end position="647"/>
    </location>
</feature>
<dbReference type="EC" id="3.1.1.11" evidence="4"/>
<dbReference type="InterPro" id="IPR011050">
    <property type="entry name" value="Pectin_lyase_fold/virulence"/>
</dbReference>
<evidence type="ECO:0000256" key="8">
    <source>
        <dbReference type="ARBA" id="ARBA00023180"/>
    </source>
</evidence>
<dbReference type="InterPro" id="IPR012334">
    <property type="entry name" value="Pectin_lyas_fold"/>
</dbReference>
<organism evidence="12 13">
    <name type="scientific">Ziziphus jujuba var. spinosa</name>
    <dbReference type="NCBI Taxonomy" id="714518"/>
    <lineage>
        <taxon>Eukaryota</taxon>
        <taxon>Viridiplantae</taxon>
        <taxon>Streptophyta</taxon>
        <taxon>Embryophyta</taxon>
        <taxon>Tracheophyta</taxon>
        <taxon>Spermatophyta</taxon>
        <taxon>Magnoliopsida</taxon>
        <taxon>eudicotyledons</taxon>
        <taxon>Gunneridae</taxon>
        <taxon>Pentapetalae</taxon>
        <taxon>rosids</taxon>
        <taxon>fabids</taxon>
        <taxon>Rosales</taxon>
        <taxon>Rhamnaceae</taxon>
        <taxon>Paliureae</taxon>
        <taxon>Ziziphus</taxon>
    </lineage>
</organism>
<dbReference type="InterPro" id="IPR000070">
    <property type="entry name" value="Pectinesterase_cat"/>
</dbReference>
<evidence type="ECO:0000259" key="11">
    <source>
        <dbReference type="Pfam" id="PF01095"/>
    </source>
</evidence>
<protein>
    <recommendedName>
        <fullName evidence="4">pectinesterase</fullName>
        <ecNumber evidence="4">3.1.1.11</ecNumber>
    </recommendedName>
</protein>
<keyword evidence="7" id="KW-0063">Aspartyl esterase</keyword>
<comment type="similarity">
    <text evidence="3">Belongs to the pectinesterase family.</text>
</comment>
<comment type="caution">
    <text evidence="12">The sequence shown here is derived from an EMBL/GenBank/DDBJ whole genome shotgun (WGS) entry which is preliminary data.</text>
</comment>
<comment type="catalytic activity">
    <reaction evidence="9">
        <text>[(1-&gt;4)-alpha-D-galacturonosyl methyl ester](n) + n H2O = [(1-&gt;4)-alpha-D-galacturonosyl](n) + n methanol + n H(+)</text>
        <dbReference type="Rhea" id="RHEA:22380"/>
        <dbReference type="Rhea" id="RHEA-COMP:14570"/>
        <dbReference type="Rhea" id="RHEA-COMP:14573"/>
        <dbReference type="ChEBI" id="CHEBI:15377"/>
        <dbReference type="ChEBI" id="CHEBI:15378"/>
        <dbReference type="ChEBI" id="CHEBI:17790"/>
        <dbReference type="ChEBI" id="CHEBI:140522"/>
        <dbReference type="ChEBI" id="CHEBI:140523"/>
        <dbReference type="EC" id="3.1.1.11"/>
    </reaction>
</comment>
<dbReference type="AlphaFoldDB" id="A0A978VVV5"/>
<keyword evidence="5" id="KW-0964">Secreted</keyword>
<dbReference type="Proteomes" id="UP000813462">
    <property type="component" value="Unassembled WGS sequence"/>
</dbReference>
<dbReference type="GO" id="GO:0030599">
    <property type="term" value="F:pectinesterase activity"/>
    <property type="evidence" value="ECO:0007669"/>
    <property type="project" value="UniProtKB-EC"/>
</dbReference>
<evidence type="ECO:0000313" key="12">
    <source>
        <dbReference type="EMBL" id="KAH7542950.1"/>
    </source>
</evidence>
<name>A0A978VVV5_ZIZJJ</name>
<proteinExistence type="inferred from homology"/>
<reference evidence="12" key="1">
    <citation type="journal article" date="2021" name="Front. Plant Sci.">
        <title>Chromosome-Scale Genome Assembly for Chinese Sour Jujube and Insights Into Its Genome Evolution and Domestication Signature.</title>
        <authorList>
            <person name="Shen L.-Y."/>
            <person name="Luo H."/>
            <person name="Wang X.-L."/>
            <person name="Wang X.-M."/>
            <person name="Qiu X.-J."/>
            <person name="Liu H."/>
            <person name="Zhou S.-S."/>
            <person name="Jia K.-H."/>
            <person name="Nie S."/>
            <person name="Bao Y.-T."/>
            <person name="Zhang R.-G."/>
            <person name="Yun Q.-Z."/>
            <person name="Chai Y.-H."/>
            <person name="Lu J.-Y."/>
            <person name="Li Y."/>
            <person name="Zhao S.-W."/>
            <person name="Mao J.-F."/>
            <person name="Jia S.-G."/>
            <person name="Mao Y.-M."/>
        </authorList>
    </citation>
    <scope>NUCLEOTIDE SEQUENCE</scope>
    <source>
        <strain evidence="12">AT0</strain>
        <tissue evidence="12">Leaf</tissue>
    </source>
</reference>
<dbReference type="Pfam" id="PF01095">
    <property type="entry name" value="Pectinesterase"/>
    <property type="match status" value="2"/>
</dbReference>
<evidence type="ECO:0000256" key="10">
    <source>
        <dbReference type="ARBA" id="ARBA00057335"/>
    </source>
</evidence>